<sequence length="127" mass="13649">MGGSKDPQINALSNCLLVCRGCHDFIGRNPAQAYAKGWLVSKFRQPSSDVAVLLSAGGRCSMMPAGSRCAMRWAEVPESYLLWGAIERPCPECAARPGELCVLRSPATGAEKTRHIPCVGRTKGDNE</sequence>
<reference evidence="1 2" key="1">
    <citation type="submission" date="2016-10" db="EMBL/GenBank/DDBJ databases">
        <authorList>
            <person name="de Groot N.N."/>
        </authorList>
    </citation>
    <scope>NUCLEOTIDE SEQUENCE [LARGE SCALE GENOMIC DNA]</scope>
    <source>
        <strain evidence="1 2">DSM 44215</strain>
    </source>
</reference>
<gene>
    <name evidence="1" type="ORF">SAMN04488548_1211</name>
</gene>
<evidence type="ECO:0008006" key="3">
    <source>
        <dbReference type="Google" id="ProtNLM"/>
    </source>
</evidence>
<dbReference type="Proteomes" id="UP000183180">
    <property type="component" value="Unassembled WGS sequence"/>
</dbReference>
<dbReference type="EMBL" id="FNLM01000021">
    <property type="protein sequence ID" value="SDT85807.1"/>
    <property type="molecule type" value="Genomic_DNA"/>
</dbReference>
<dbReference type="AlphaFoldDB" id="A0A1H2DSJ7"/>
<evidence type="ECO:0000313" key="2">
    <source>
        <dbReference type="Proteomes" id="UP000183180"/>
    </source>
</evidence>
<name>A0A1H2DSJ7_9ACTN</name>
<accession>A0A1H2DSJ7</accession>
<organism evidence="1 2">
    <name type="scientific">Gordonia westfalica</name>
    <dbReference type="NCBI Taxonomy" id="158898"/>
    <lineage>
        <taxon>Bacteria</taxon>
        <taxon>Bacillati</taxon>
        <taxon>Actinomycetota</taxon>
        <taxon>Actinomycetes</taxon>
        <taxon>Mycobacteriales</taxon>
        <taxon>Gordoniaceae</taxon>
        <taxon>Gordonia</taxon>
    </lineage>
</organism>
<dbReference type="STRING" id="158898.SAMN04488548_1211"/>
<protein>
    <recommendedName>
        <fullName evidence="3">HNH endonuclease</fullName>
    </recommendedName>
</protein>
<proteinExistence type="predicted"/>
<evidence type="ECO:0000313" key="1">
    <source>
        <dbReference type="EMBL" id="SDT85807.1"/>
    </source>
</evidence>